<evidence type="ECO:0008006" key="4">
    <source>
        <dbReference type="Google" id="ProtNLM"/>
    </source>
</evidence>
<name>A0ABU9AJH3_PSEA5</name>
<sequence length="125" mass="14200">MQTSAPQPRGSISDALMLQVDKDNVMRVYRHMDEHARALQRGRFTADRLREIPPCGDDPASLDAVSVFQPKIDLITDLHRHYMNEILEARDRLKKTAQEYGLIEDENAATLTPTTPPYSGPLLER</sequence>
<reference evidence="2 3" key="1">
    <citation type="submission" date="2024-03" db="EMBL/GenBank/DDBJ databases">
        <title>Draft genome sequence of Pseudonocardia carboxydivorans JCM 14827.</title>
        <authorList>
            <person name="Duangmal K."/>
        </authorList>
    </citation>
    <scope>NUCLEOTIDE SEQUENCE [LARGE SCALE GENOMIC DNA]</scope>
    <source>
        <strain evidence="2 3">JCM 14827</strain>
    </source>
</reference>
<keyword evidence="3" id="KW-1185">Reference proteome</keyword>
<evidence type="ECO:0000313" key="2">
    <source>
        <dbReference type="EMBL" id="MEK6466047.1"/>
    </source>
</evidence>
<proteinExistence type="predicted"/>
<accession>A0ABU9AJH3</accession>
<feature type="region of interest" description="Disordered" evidence="1">
    <location>
        <begin position="103"/>
        <end position="125"/>
    </location>
</feature>
<evidence type="ECO:0000313" key="3">
    <source>
        <dbReference type="Proteomes" id="UP001367513"/>
    </source>
</evidence>
<dbReference type="EMBL" id="JBBPIX010000011">
    <property type="protein sequence ID" value="MEK6466047.1"/>
    <property type="molecule type" value="Genomic_DNA"/>
</dbReference>
<dbReference type="RefSeq" id="WP_346102022.1">
    <property type="nucleotide sequence ID" value="NZ_BAAAOD010000005.1"/>
</dbReference>
<gene>
    <name evidence="2" type="ORF">WG925_20095</name>
</gene>
<comment type="caution">
    <text evidence="2">The sequence shown here is derived from an EMBL/GenBank/DDBJ whole genome shotgun (WGS) entry which is preliminary data.</text>
</comment>
<organism evidence="2 3">
    <name type="scientific">Pseudonocardia alni subsp. carboxydivorans</name>
    <dbReference type="NCBI Taxonomy" id="415010"/>
    <lineage>
        <taxon>Bacteria</taxon>
        <taxon>Bacillati</taxon>
        <taxon>Actinomycetota</taxon>
        <taxon>Actinomycetes</taxon>
        <taxon>Pseudonocardiales</taxon>
        <taxon>Pseudonocardiaceae</taxon>
        <taxon>Pseudonocardia</taxon>
    </lineage>
</organism>
<dbReference type="Proteomes" id="UP001367513">
    <property type="component" value="Unassembled WGS sequence"/>
</dbReference>
<protein>
    <recommendedName>
        <fullName evidence="4">PE family protein</fullName>
    </recommendedName>
</protein>
<evidence type="ECO:0000256" key="1">
    <source>
        <dbReference type="SAM" id="MobiDB-lite"/>
    </source>
</evidence>